<evidence type="ECO:0000313" key="1">
    <source>
        <dbReference type="EMBL" id="MPN24907.1"/>
    </source>
</evidence>
<dbReference type="EMBL" id="VSSQ01073916">
    <property type="protein sequence ID" value="MPN24907.1"/>
    <property type="molecule type" value="Genomic_DNA"/>
</dbReference>
<name>A0A645GDD1_9ZZZZ</name>
<organism evidence="1">
    <name type="scientific">bioreactor metagenome</name>
    <dbReference type="NCBI Taxonomy" id="1076179"/>
    <lineage>
        <taxon>unclassified sequences</taxon>
        <taxon>metagenomes</taxon>
        <taxon>ecological metagenomes</taxon>
    </lineage>
</organism>
<comment type="caution">
    <text evidence="1">The sequence shown here is derived from an EMBL/GenBank/DDBJ whole genome shotgun (WGS) entry which is preliminary data.</text>
</comment>
<accession>A0A645GDD1</accession>
<dbReference type="AlphaFoldDB" id="A0A645GDD1"/>
<proteinExistence type="predicted"/>
<sequence length="179" mass="19766">MLALGHRHALAGLQLVQRLAREFAVARELAHGVVHIAVAGLIGQALALQLSDHAQHLRHVFGSARLQRGALDTQRIRILVQRIDHAIGEAAYGLAVFHRTLDDLVIDVGDIAHIGHLVAAGAQPALHHVESHHGARMAQVAEVIDRHATDVHTHMARLQRRKRFQCTRQRVVDTQTHES</sequence>
<protein>
    <submittedName>
        <fullName evidence="1">Uncharacterized protein</fullName>
    </submittedName>
</protein>
<reference evidence="1" key="1">
    <citation type="submission" date="2019-08" db="EMBL/GenBank/DDBJ databases">
        <authorList>
            <person name="Kucharzyk K."/>
            <person name="Murdoch R.W."/>
            <person name="Higgins S."/>
            <person name="Loffler F."/>
        </authorList>
    </citation>
    <scope>NUCLEOTIDE SEQUENCE</scope>
</reference>
<gene>
    <name evidence="1" type="ORF">SDC9_172312</name>
</gene>